<evidence type="ECO:0000313" key="2">
    <source>
        <dbReference type="EMBL" id="KKQ17806.1"/>
    </source>
</evidence>
<protein>
    <submittedName>
        <fullName evidence="2">Phosphopantothenoylcysteine decarboxylase, Phosphopantothenate-cysteine ligase</fullName>
    </submittedName>
</protein>
<dbReference type="PATRIC" id="fig|1618331.3.peg.774"/>
<dbReference type="SUPFAM" id="SSF52507">
    <property type="entry name" value="Homo-oligomeric flavin-containing Cys decarboxylases, HFCD"/>
    <property type="match status" value="1"/>
</dbReference>
<dbReference type="GO" id="GO:0010181">
    <property type="term" value="F:FMN binding"/>
    <property type="evidence" value="ECO:0007669"/>
    <property type="project" value="InterPro"/>
</dbReference>
<dbReference type="EMBL" id="LBSM01000016">
    <property type="protein sequence ID" value="KKQ17806.1"/>
    <property type="molecule type" value="Genomic_DNA"/>
</dbReference>
<dbReference type="GO" id="GO:0071513">
    <property type="term" value="C:phosphopantothenoylcysteine decarboxylase complex"/>
    <property type="evidence" value="ECO:0007669"/>
    <property type="project" value="TreeGrafter"/>
</dbReference>
<dbReference type="Gene3D" id="3.40.50.1950">
    <property type="entry name" value="Flavin prenyltransferase-like"/>
    <property type="match status" value="1"/>
</dbReference>
<dbReference type="InterPro" id="IPR036551">
    <property type="entry name" value="Flavin_trans-like"/>
</dbReference>
<evidence type="ECO:0000259" key="1">
    <source>
        <dbReference type="Pfam" id="PF02441"/>
    </source>
</evidence>
<dbReference type="GO" id="GO:0015941">
    <property type="term" value="P:pantothenate catabolic process"/>
    <property type="evidence" value="ECO:0007669"/>
    <property type="project" value="InterPro"/>
</dbReference>
<feature type="domain" description="Flavoprotein" evidence="1">
    <location>
        <begin position="4"/>
        <end position="176"/>
    </location>
</feature>
<accession>A0A0G0IP63</accession>
<dbReference type="GO" id="GO:0015937">
    <property type="term" value="P:coenzyme A biosynthetic process"/>
    <property type="evidence" value="ECO:0007669"/>
    <property type="project" value="InterPro"/>
</dbReference>
<dbReference type="PANTHER" id="PTHR14359">
    <property type="entry name" value="HOMO-OLIGOMERIC FLAVIN CONTAINING CYS DECARBOXYLASE FAMILY"/>
    <property type="match status" value="1"/>
</dbReference>
<proteinExistence type="predicted"/>
<dbReference type="Pfam" id="PF02441">
    <property type="entry name" value="Flavoprotein"/>
    <property type="match status" value="1"/>
</dbReference>
<dbReference type="AlphaFoldDB" id="A0A0G0IP63"/>
<evidence type="ECO:0000313" key="3">
    <source>
        <dbReference type="Proteomes" id="UP000034508"/>
    </source>
</evidence>
<dbReference type="NCBIfam" id="TIGR00521">
    <property type="entry name" value="coaBC_dfp"/>
    <property type="match status" value="1"/>
</dbReference>
<dbReference type="GO" id="GO:0004633">
    <property type="term" value="F:phosphopantothenoylcysteine decarboxylase activity"/>
    <property type="evidence" value="ECO:0007669"/>
    <property type="project" value="InterPro"/>
</dbReference>
<sequence>MKNKKVLIGVTGGIAAYKTCSLVNMFSKEGADVKVIMTHGATKFVTPLTFQSLTNHPVYLDMWQTYNKEEVEHISLAKWADIVVISPATANIIGKIAHGIADNMLTTVVMALPKETPVLIVPAMNTNMWENPIVQKNVKILSEDKKYKFINPRKGILACRDEGYGKIVDNEVIIEEVQKILKK</sequence>
<comment type="caution">
    <text evidence="2">The sequence shown here is derived from an EMBL/GenBank/DDBJ whole genome shotgun (WGS) entry which is preliminary data.</text>
</comment>
<keyword evidence="2" id="KW-0436">Ligase</keyword>
<dbReference type="InterPro" id="IPR003382">
    <property type="entry name" value="Flavoprotein"/>
</dbReference>
<dbReference type="InterPro" id="IPR005252">
    <property type="entry name" value="CoaBC"/>
</dbReference>
<dbReference type="PANTHER" id="PTHR14359:SF6">
    <property type="entry name" value="PHOSPHOPANTOTHENOYLCYSTEINE DECARBOXYLASE"/>
    <property type="match status" value="1"/>
</dbReference>
<dbReference type="Proteomes" id="UP000034508">
    <property type="component" value="Unassembled WGS sequence"/>
</dbReference>
<name>A0A0G0IP63_9BACT</name>
<organism evidence="2 3">
    <name type="scientific">Berkelbacteria bacterium GW2011_GWA1_36_9</name>
    <dbReference type="NCBI Taxonomy" id="1618331"/>
    <lineage>
        <taxon>Bacteria</taxon>
        <taxon>Candidatus Berkelbacteria</taxon>
    </lineage>
</organism>
<reference evidence="2 3" key="1">
    <citation type="journal article" date="2015" name="Nature">
        <title>rRNA introns, odd ribosomes, and small enigmatic genomes across a large radiation of phyla.</title>
        <authorList>
            <person name="Brown C.T."/>
            <person name="Hug L.A."/>
            <person name="Thomas B.C."/>
            <person name="Sharon I."/>
            <person name="Castelle C.J."/>
            <person name="Singh A."/>
            <person name="Wilkins M.J."/>
            <person name="Williams K.H."/>
            <person name="Banfield J.F."/>
        </authorList>
    </citation>
    <scope>NUCLEOTIDE SEQUENCE [LARGE SCALE GENOMIC DNA]</scope>
</reference>
<dbReference type="GO" id="GO:0004632">
    <property type="term" value="F:phosphopantothenate--cysteine ligase activity"/>
    <property type="evidence" value="ECO:0007669"/>
    <property type="project" value="InterPro"/>
</dbReference>
<gene>
    <name evidence="2" type="ORF">US31_C0016G0013</name>
</gene>